<feature type="compositionally biased region" description="Low complexity" evidence="1">
    <location>
        <begin position="87"/>
        <end position="99"/>
    </location>
</feature>
<dbReference type="Proteomes" id="UP001178281">
    <property type="component" value="Unassembled WGS sequence"/>
</dbReference>
<name>A0AA90NDD1_9ACTN</name>
<evidence type="ECO:0000256" key="1">
    <source>
        <dbReference type="SAM" id="MobiDB-lite"/>
    </source>
</evidence>
<reference evidence="3" key="1">
    <citation type="submission" date="2023-08" db="EMBL/GenBank/DDBJ databases">
        <title>The draft genome of Tsukamurella strandjordii strain 050030.</title>
        <authorList>
            <person name="Zhao F."/>
            <person name="Feng Y."/>
            <person name="Zong Z."/>
        </authorList>
    </citation>
    <scope>NUCLEOTIDE SEQUENCE</scope>
    <source>
        <strain evidence="3">050030</strain>
    </source>
</reference>
<evidence type="ECO:0000313" key="4">
    <source>
        <dbReference type="Proteomes" id="UP001178281"/>
    </source>
</evidence>
<gene>
    <name evidence="3" type="ORF">Q7X28_20285</name>
</gene>
<proteinExistence type="predicted"/>
<dbReference type="InterPro" id="IPR020941">
    <property type="entry name" value="SUFU-like_domain"/>
</dbReference>
<feature type="domain" description="Suppressor of fused-like" evidence="2">
    <location>
        <begin position="32"/>
        <end position="201"/>
    </location>
</feature>
<dbReference type="Pfam" id="PF05076">
    <property type="entry name" value="SUFU"/>
    <property type="match status" value="1"/>
</dbReference>
<keyword evidence="4" id="KW-1185">Reference proteome</keyword>
<feature type="region of interest" description="Disordered" evidence="1">
    <location>
        <begin position="80"/>
        <end position="99"/>
    </location>
</feature>
<comment type="caution">
    <text evidence="3">The sequence shown here is derived from an EMBL/GenBank/DDBJ whole genome shotgun (WGS) entry which is preliminary data.</text>
</comment>
<accession>A0AA90NDD1</accession>
<dbReference type="AlphaFoldDB" id="A0AA90NDD1"/>
<sequence length="206" mass="21409">MVDDVRAHLSAHYDGRGFAPPASASVTFLGLEPMTVLRWVGEGTVAFASLGCSRHPMTDPNAIVAADDGPRAEVVLELRRRERSERAGSSPPAADGPGAALDGVHRAVAILGASPSVEGLVLAPDALVDLGSPLWAGAPFTAVLLGESTVPDLERDGEPVRFLRADPITANEAAWVRLKGAAALREAWSEAGIDPSDPGRPAAREV</sequence>
<dbReference type="EMBL" id="JAUTIX010000009">
    <property type="protein sequence ID" value="MDP0400261.1"/>
    <property type="molecule type" value="Genomic_DNA"/>
</dbReference>
<protein>
    <submittedName>
        <fullName evidence="3">Suppressor of fused domain protein</fullName>
    </submittedName>
</protein>
<evidence type="ECO:0000313" key="3">
    <source>
        <dbReference type="EMBL" id="MDP0400261.1"/>
    </source>
</evidence>
<evidence type="ECO:0000259" key="2">
    <source>
        <dbReference type="Pfam" id="PF05076"/>
    </source>
</evidence>
<organism evidence="3 4">
    <name type="scientific">Tsukamurella strandjordii</name>
    <dbReference type="NCBI Taxonomy" id="147577"/>
    <lineage>
        <taxon>Bacteria</taxon>
        <taxon>Bacillati</taxon>
        <taxon>Actinomycetota</taxon>
        <taxon>Actinomycetes</taxon>
        <taxon>Mycobacteriales</taxon>
        <taxon>Tsukamurellaceae</taxon>
        <taxon>Tsukamurella</taxon>
    </lineage>
</organism>